<evidence type="ECO:0008006" key="5">
    <source>
        <dbReference type="Google" id="ProtNLM"/>
    </source>
</evidence>
<dbReference type="AlphaFoldDB" id="A0A0G4FU31"/>
<feature type="domain" description="DNA2/NAM7 helicase-like C-terminal" evidence="3">
    <location>
        <begin position="723"/>
        <end position="774"/>
    </location>
</feature>
<name>A0A0G4FU31_9ALVE</name>
<dbReference type="EMBL" id="CDMZ01000635">
    <property type="protein sequence ID" value="CEM18416.1"/>
    <property type="molecule type" value="Genomic_DNA"/>
</dbReference>
<feature type="domain" description="DNA2/NAM7 helicase-like C-terminal" evidence="3">
    <location>
        <begin position="500"/>
        <end position="649"/>
    </location>
</feature>
<dbReference type="InterPro" id="IPR041679">
    <property type="entry name" value="DNA2/NAM7-like_C"/>
</dbReference>
<proteinExistence type="predicted"/>
<dbReference type="Gene3D" id="3.40.50.300">
    <property type="entry name" value="P-loop containing nucleotide triphosphate hydrolases"/>
    <property type="match status" value="2"/>
</dbReference>
<feature type="compositionally biased region" description="Basic and acidic residues" evidence="1">
    <location>
        <begin position="529"/>
        <end position="544"/>
    </location>
</feature>
<sequence>MQAPPDPPPPRPFGEDPVSSDLDLVGFFLQHVEALDVPWQLPVNTLRFQSLLEFVSTEMKVQLEILRSEANDLALKRQYPPREVGAAGVSKDEKCAFVATGAFGQREDRLCAHLNHVERRPQRGAWANYLVVLQKADPLAGPDDVLEHVSVGFSLRCNRDGGFTIQFGSQAEAKRVEEVGRSTRLLVRPLMQCQFRKATFEALRALCQASVRSALESGPTQGLLRGDEKMWAKETDVETSAESMDQSGGFSFNKQQRRALALAKHSNIALIQGPPGTGKSHVITHGMLPQAVLERGERVLVVCNTNRAVDALILKTVRAKPEMRQMILRCGFEDHVHSEVKALEVYAQNSNTLDALGGGGSTDTSDGGVQGQIRSKKLCFTTIHFASKEKEGGGGPSGYWSFDTLVIDEAAQIEDCKLFIVLRCPSLKKIILVGDPQQLQPYVPDEVREKGFGISSMERLMKLGIQSESHRQAQQAPSSSSSSSSQSGGRGGGLAPIRVPFVMLEEQWRMPPLLRALVSRLYYGNRLSDSEGVRAHGPSRRGEEPSSSSSSSSSSSASAQAGVAPFRWKPLVVLHFPHGRCDFSPLQRSFSNELEANLVKQVYDFVIAHLADHVGAEDLSGREEEETCVLTPYNRHKDLLRMKIADIPEENLEDYQTFSADTRRPSVSVSLSASPPQGRGASSSLPLSTPPRGSSRASMSPPFSRTSASHVSAAGVDKATIVQNIDTVDKFQGAERAAVVVSACVDKKPLRASDPHFINVACSRAKHMLFVVGNFTALNQCEDWKAVYTHAKSMGVFLEVDLQSVRTGRVSQLLEEKLLTVSPASQAHSRQPGALSTSGGGEEPPKSPRKKKQRTSP</sequence>
<feature type="compositionally biased region" description="Basic residues" evidence="1">
    <location>
        <begin position="847"/>
        <end position="857"/>
    </location>
</feature>
<dbReference type="PANTHER" id="PTHR10887">
    <property type="entry name" value="DNA2/NAM7 HELICASE FAMILY"/>
    <property type="match status" value="1"/>
</dbReference>
<gene>
    <name evidence="4" type="ORF">Cvel_18777</name>
</gene>
<accession>A0A0G4FU31</accession>
<evidence type="ECO:0000259" key="3">
    <source>
        <dbReference type="Pfam" id="PF13087"/>
    </source>
</evidence>
<evidence type="ECO:0000259" key="2">
    <source>
        <dbReference type="Pfam" id="PF13086"/>
    </source>
</evidence>
<dbReference type="VEuPathDB" id="CryptoDB:Cvel_18777"/>
<feature type="compositionally biased region" description="Polar residues" evidence="1">
    <location>
        <begin position="822"/>
        <end position="837"/>
    </location>
</feature>
<dbReference type="InterPro" id="IPR041677">
    <property type="entry name" value="DNA2/NAM7_AAA_11"/>
</dbReference>
<dbReference type="InterPro" id="IPR045055">
    <property type="entry name" value="DNA2/NAM7-like"/>
</dbReference>
<feature type="region of interest" description="Disordered" evidence="1">
    <location>
        <begin position="666"/>
        <end position="709"/>
    </location>
</feature>
<organism evidence="4">
    <name type="scientific">Chromera velia CCMP2878</name>
    <dbReference type="NCBI Taxonomy" id="1169474"/>
    <lineage>
        <taxon>Eukaryota</taxon>
        <taxon>Sar</taxon>
        <taxon>Alveolata</taxon>
        <taxon>Colpodellida</taxon>
        <taxon>Chromeraceae</taxon>
        <taxon>Chromera</taxon>
    </lineage>
</organism>
<evidence type="ECO:0000313" key="4">
    <source>
        <dbReference type="EMBL" id="CEM18416.1"/>
    </source>
</evidence>
<dbReference type="PANTHER" id="PTHR10887:SF495">
    <property type="entry name" value="HELICASE SENATAXIN ISOFORM X1-RELATED"/>
    <property type="match status" value="1"/>
</dbReference>
<dbReference type="Pfam" id="PF13086">
    <property type="entry name" value="AAA_11"/>
    <property type="match status" value="2"/>
</dbReference>
<reference evidence="4" key="1">
    <citation type="submission" date="2014-11" db="EMBL/GenBank/DDBJ databases">
        <authorList>
            <person name="Otto D Thomas"/>
            <person name="Naeem Raeece"/>
        </authorList>
    </citation>
    <scope>NUCLEOTIDE SEQUENCE</scope>
</reference>
<dbReference type="InterPro" id="IPR027417">
    <property type="entry name" value="P-loop_NTPase"/>
</dbReference>
<feature type="region of interest" description="Disordered" evidence="1">
    <location>
        <begin position="466"/>
        <end position="492"/>
    </location>
</feature>
<dbReference type="CDD" id="cd18808">
    <property type="entry name" value="SF1_C_Upf1"/>
    <property type="match status" value="1"/>
</dbReference>
<feature type="region of interest" description="Disordered" evidence="1">
    <location>
        <begin position="821"/>
        <end position="857"/>
    </location>
</feature>
<evidence type="ECO:0000256" key="1">
    <source>
        <dbReference type="SAM" id="MobiDB-lite"/>
    </source>
</evidence>
<dbReference type="InterPro" id="IPR047187">
    <property type="entry name" value="SF1_C_Upf1"/>
</dbReference>
<feature type="region of interest" description="Disordered" evidence="1">
    <location>
        <begin position="529"/>
        <end position="557"/>
    </location>
</feature>
<feature type="compositionally biased region" description="Low complexity" evidence="1">
    <location>
        <begin position="666"/>
        <end position="676"/>
    </location>
</feature>
<protein>
    <recommendedName>
        <fullName evidence="5">Helicase ATP-binding domain-containing protein</fullName>
    </recommendedName>
</protein>
<feature type="compositionally biased region" description="Low complexity" evidence="1">
    <location>
        <begin position="546"/>
        <end position="557"/>
    </location>
</feature>
<feature type="compositionally biased region" description="Low complexity" evidence="1">
    <location>
        <begin position="478"/>
        <end position="487"/>
    </location>
</feature>
<dbReference type="Pfam" id="PF13087">
    <property type="entry name" value="AAA_12"/>
    <property type="match status" value="2"/>
</dbReference>
<dbReference type="GO" id="GO:0004386">
    <property type="term" value="F:helicase activity"/>
    <property type="evidence" value="ECO:0007669"/>
    <property type="project" value="InterPro"/>
</dbReference>
<dbReference type="SUPFAM" id="SSF52540">
    <property type="entry name" value="P-loop containing nucleoside triphosphate hydrolases"/>
    <property type="match status" value="1"/>
</dbReference>
<feature type="domain" description="DNA2/NAM7 helicase helicase" evidence="2">
    <location>
        <begin position="252"/>
        <end position="347"/>
    </location>
</feature>
<feature type="compositionally biased region" description="Polar residues" evidence="1">
    <location>
        <begin position="680"/>
        <end position="709"/>
    </location>
</feature>
<feature type="domain" description="DNA2/NAM7 helicase helicase" evidence="2">
    <location>
        <begin position="395"/>
        <end position="443"/>
    </location>
</feature>